<feature type="compositionally biased region" description="Low complexity" evidence="1">
    <location>
        <begin position="1"/>
        <end position="10"/>
    </location>
</feature>
<organism evidence="2 3">
    <name type="scientific">Brachybacterium huguangmaarense</name>
    <dbReference type="NCBI Taxonomy" id="1652028"/>
    <lineage>
        <taxon>Bacteria</taxon>
        <taxon>Bacillati</taxon>
        <taxon>Actinomycetota</taxon>
        <taxon>Actinomycetes</taxon>
        <taxon>Micrococcales</taxon>
        <taxon>Dermabacteraceae</taxon>
        <taxon>Brachybacterium</taxon>
    </lineage>
</organism>
<accession>A0ABY6G348</accession>
<dbReference type="EMBL" id="CP107020">
    <property type="protein sequence ID" value="UYG17056.1"/>
    <property type="molecule type" value="Genomic_DNA"/>
</dbReference>
<feature type="compositionally biased region" description="Basic and acidic residues" evidence="1">
    <location>
        <begin position="75"/>
        <end position="84"/>
    </location>
</feature>
<name>A0ABY6G348_9MICO</name>
<gene>
    <name evidence="2" type="ORF">BRM3_01050</name>
</gene>
<keyword evidence="3" id="KW-1185">Reference proteome</keyword>
<evidence type="ECO:0000313" key="3">
    <source>
        <dbReference type="Proteomes" id="UP001164305"/>
    </source>
</evidence>
<feature type="region of interest" description="Disordered" evidence="1">
    <location>
        <begin position="1"/>
        <end position="91"/>
    </location>
</feature>
<evidence type="ECO:0000256" key="1">
    <source>
        <dbReference type="SAM" id="MobiDB-lite"/>
    </source>
</evidence>
<reference evidence="2" key="1">
    <citation type="submission" date="2022-10" db="EMBL/GenBank/DDBJ databases">
        <title>Whole-Genome Sequencing of Brachybacterium huguangmaarense BRM-3, Isolated from Betula schmidtii.</title>
        <authorList>
            <person name="Haam D."/>
        </authorList>
    </citation>
    <scope>NUCLEOTIDE SEQUENCE</scope>
    <source>
        <strain evidence="2">BRM-3</strain>
    </source>
</reference>
<dbReference type="RefSeq" id="WP_263594265.1">
    <property type="nucleotide sequence ID" value="NZ_CP107020.1"/>
</dbReference>
<feature type="compositionally biased region" description="Basic and acidic residues" evidence="1">
    <location>
        <begin position="45"/>
        <end position="66"/>
    </location>
</feature>
<sequence length="91" mass="9583">MRPSEGGEPAPAEPPAPSTRAGASGSRRVVVSSITGRPMSWDDPEAARRLRPDDAPVLPDRLHDEGPEPGADESNDARIARDVPPHWGTGA</sequence>
<dbReference type="Proteomes" id="UP001164305">
    <property type="component" value="Chromosome"/>
</dbReference>
<feature type="compositionally biased region" description="Low complexity" evidence="1">
    <location>
        <begin position="18"/>
        <end position="33"/>
    </location>
</feature>
<protein>
    <submittedName>
        <fullName evidence="2">Uncharacterized protein</fullName>
    </submittedName>
</protein>
<evidence type="ECO:0000313" key="2">
    <source>
        <dbReference type="EMBL" id="UYG17056.1"/>
    </source>
</evidence>
<proteinExistence type="predicted"/>